<dbReference type="EMBL" id="LOMT01000095">
    <property type="protein sequence ID" value="KXX97208.1"/>
    <property type="molecule type" value="Genomic_DNA"/>
</dbReference>
<dbReference type="GO" id="GO:0000160">
    <property type="term" value="P:phosphorelay signal transduction system"/>
    <property type="evidence" value="ECO:0007669"/>
    <property type="project" value="InterPro"/>
</dbReference>
<dbReference type="SMART" id="SM00448">
    <property type="entry name" value="REC"/>
    <property type="match status" value="1"/>
</dbReference>
<evidence type="ECO:0000259" key="3">
    <source>
        <dbReference type="PROSITE" id="PS50110"/>
    </source>
</evidence>
<protein>
    <submittedName>
        <fullName evidence="4">Response regulator receiver protein</fullName>
    </submittedName>
</protein>
<name>A0A150B4P5_BACCE</name>
<keyword evidence="1 2" id="KW-0597">Phosphoprotein</keyword>
<feature type="domain" description="Response regulatory" evidence="3">
    <location>
        <begin position="170"/>
        <end position="287"/>
    </location>
</feature>
<organism evidence="4 5">
    <name type="scientific">Bacillus cereus</name>
    <dbReference type="NCBI Taxonomy" id="1396"/>
    <lineage>
        <taxon>Bacteria</taxon>
        <taxon>Bacillati</taxon>
        <taxon>Bacillota</taxon>
        <taxon>Bacilli</taxon>
        <taxon>Bacillales</taxon>
        <taxon>Bacillaceae</taxon>
        <taxon>Bacillus</taxon>
        <taxon>Bacillus cereus group</taxon>
    </lineage>
</organism>
<feature type="modified residue" description="4-aspartylphosphate" evidence="2">
    <location>
        <position position="220"/>
    </location>
</feature>
<dbReference type="PROSITE" id="PS50110">
    <property type="entry name" value="RESPONSE_REGULATORY"/>
    <property type="match status" value="1"/>
</dbReference>
<evidence type="ECO:0000313" key="4">
    <source>
        <dbReference type="EMBL" id="KXX97208.1"/>
    </source>
</evidence>
<dbReference type="PANTHER" id="PTHR44591:SF3">
    <property type="entry name" value="RESPONSE REGULATORY DOMAIN-CONTAINING PROTEIN"/>
    <property type="match status" value="1"/>
</dbReference>
<dbReference type="AlphaFoldDB" id="A0A150B4P5"/>
<dbReference type="Proteomes" id="UP000075591">
    <property type="component" value="Unassembled WGS sequence"/>
</dbReference>
<dbReference type="Gene3D" id="3.40.50.2300">
    <property type="match status" value="1"/>
</dbReference>
<dbReference type="RefSeq" id="WP_017561474.1">
    <property type="nucleotide sequence ID" value="NZ_JAAVIN010000012.1"/>
</dbReference>
<evidence type="ECO:0000313" key="5">
    <source>
        <dbReference type="Proteomes" id="UP000075591"/>
    </source>
</evidence>
<dbReference type="PANTHER" id="PTHR44591">
    <property type="entry name" value="STRESS RESPONSE REGULATOR PROTEIN 1"/>
    <property type="match status" value="1"/>
</dbReference>
<gene>
    <name evidence="4" type="ORF">AT274_21490</name>
</gene>
<dbReference type="PATRIC" id="fig|1396.432.peg.614"/>
<reference evidence="4 5" key="1">
    <citation type="submission" date="2015-12" db="EMBL/GenBank/DDBJ databases">
        <title>Bacillus cereus Group isolate.</title>
        <authorList>
            <person name="Kovac J."/>
        </authorList>
    </citation>
    <scope>NUCLEOTIDE SEQUENCE [LARGE SCALE GENOMIC DNA]</scope>
    <source>
        <strain evidence="4 5">FSL W8-0275</strain>
    </source>
</reference>
<dbReference type="InterPro" id="IPR001789">
    <property type="entry name" value="Sig_transdc_resp-reg_receiver"/>
</dbReference>
<proteinExistence type="predicted"/>
<comment type="caution">
    <text evidence="4">The sequence shown here is derived from an EMBL/GenBank/DDBJ whole genome shotgun (WGS) entry which is preliminary data.</text>
</comment>
<dbReference type="Pfam" id="PF00072">
    <property type="entry name" value="Response_reg"/>
    <property type="match status" value="1"/>
</dbReference>
<dbReference type="InterPro" id="IPR050595">
    <property type="entry name" value="Bact_response_regulator"/>
</dbReference>
<evidence type="ECO:0000256" key="1">
    <source>
        <dbReference type="ARBA" id="ARBA00022553"/>
    </source>
</evidence>
<dbReference type="SUPFAM" id="SSF52172">
    <property type="entry name" value="CheY-like"/>
    <property type="match status" value="1"/>
</dbReference>
<evidence type="ECO:0000256" key="2">
    <source>
        <dbReference type="PROSITE-ProRule" id="PRU00169"/>
    </source>
</evidence>
<sequence length="294" mass="34597">MLDLIYKDWLKQKYQIYNLQQLTSYINNLISLAETLGFYQLQKDLQQLSTTLKDSSSVYDVVEHITEMMLSFKQGDQLLKIYIIGTIPEVLQNASIQIFDNINNADCVVVYKETIPSYFIQQPIIYFYENVDDEQIVHHGVQEVLHTKLPFGTIQKRLQKYMSVSRQTPPLLVVTADDLLTKFIKTEYTTLLNVYHFTSGKHFFTEKIYEQFPFFILIVDWMMPQMDGLELINRLKRLLPRRHFRIFMTSTKSTAHHLEEAFKAGADDFIEKPFSPLEFKVRLAHLLEGRNEGY</sequence>
<dbReference type="InterPro" id="IPR011006">
    <property type="entry name" value="CheY-like_superfamily"/>
</dbReference>
<accession>A0A150B4P5</accession>